<dbReference type="Proteomes" id="UP001060085">
    <property type="component" value="Linkage Group LG01"/>
</dbReference>
<evidence type="ECO:0000313" key="1">
    <source>
        <dbReference type="EMBL" id="KAI5680839.1"/>
    </source>
</evidence>
<organism evidence="1 2">
    <name type="scientific">Catharanthus roseus</name>
    <name type="common">Madagascar periwinkle</name>
    <name type="synonym">Vinca rosea</name>
    <dbReference type="NCBI Taxonomy" id="4058"/>
    <lineage>
        <taxon>Eukaryota</taxon>
        <taxon>Viridiplantae</taxon>
        <taxon>Streptophyta</taxon>
        <taxon>Embryophyta</taxon>
        <taxon>Tracheophyta</taxon>
        <taxon>Spermatophyta</taxon>
        <taxon>Magnoliopsida</taxon>
        <taxon>eudicotyledons</taxon>
        <taxon>Gunneridae</taxon>
        <taxon>Pentapetalae</taxon>
        <taxon>asterids</taxon>
        <taxon>lamiids</taxon>
        <taxon>Gentianales</taxon>
        <taxon>Apocynaceae</taxon>
        <taxon>Rauvolfioideae</taxon>
        <taxon>Vinceae</taxon>
        <taxon>Catharanthinae</taxon>
        <taxon>Catharanthus</taxon>
    </lineage>
</organism>
<name>A0ACC0C7B3_CATRO</name>
<evidence type="ECO:0000313" key="2">
    <source>
        <dbReference type="Proteomes" id="UP001060085"/>
    </source>
</evidence>
<gene>
    <name evidence="1" type="ORF">M9H77_02066</name>
</gene>
<accession>A0ACC0C7B3</accession>
<comment type="caution">
    <text evidence="1">The sequence shown here is derived from an EMBL/GenBank/DDBJ whole genome shotgun (WGS) entry which is preliminary data.</text>
</comment>
<dbReference type="EMBL" id="CM044701">
    <property type="protein sequence ID" value="KAI5680839.1"/>
    <property type="molecule type" value="Genomic_DNA"/>
</dbReference>
<protein>
    <submittedName>
        <fullName evidence="1">Uncharacterized protein</fullName>
    </submittedName>
</protein>
<reference evidence="2" key="1">
    <citation type="journal article" date="2023" name="Nat. Plants">
        <title>Single-cell RNA sequencing provides a high-resolution roadmap for understanding the multicellular compartmentation of specialized metabolism.</title>
        <authorList>
            <person name="Sun S."/>
            <person name="Shen X."/>
            <person name="Li Y."/>
            <person name="Li Y."/>
            <person name="Wang S."/>
            <person name="Li R."/>
            <person name="Zhang H."/>
            <person name="Shen G."/>
            <person name="Guo B."/>
            <person name="Wei J."/>
            <person name="Xu J."/>
            <person name="St-Pierre B."/>
            <person name="Chen S."/>
            <person name="Sun C."/>
        </authorList>
    </citation>
    <scope>NUCLEOTIDE SEQUENCE [LARGE SCALE GENOMIC DNA]</scope>
</reference>
<keyword evidence="2" id="KW-1185">Reference proteome</keyword>
<proteinExistence type="predicted"/>
<sequence length="255" mass="29889">MAAFVKMVSEPPWIEERYYWTMVDHWKSPKFLALYKRGEEGRGEGVEQAILAKRFSNSKESKKLHKHRTGEKQGERFHKVKRKAKEEARTTSTAMPNDLALMATVARGMSCRRPCYADMLRRVEVAVSSISDSFDEHIRQFTEQNHSVYTPPPAMLDLVKIRRFRRQVRQCILSTDITTKTFSHLSRCPMITSVGMPLKMYLPTDLSLFLVWGIKKVAWFNYILRNNSLQEMRMVLISLEQQIKLGLFTRMHEQR</sequence>